<evidence type="ECO:0000259" key="1">
    <source>
        <dbReference type="SMART" id="SM00100"/>
    </source>
</evidence>
<reference evidence="2 3" key="2">
    <citation type="journal article" date="2010" name="Stand. Genomic Sci.">
        <title>Complete genome sequence of Chitinophaga pinensis type strain (UQM 2034).</title>
        <authorList>
            <person name="Glavina Del Rio T."/>
            <person name="Abt B."/>
            <person name="Spring S."/>
            <person name="Lapidus A."/>
            <person name="Nolan M."/>
            <person name="Tice H."/>
            <person name="Copeland A."/>
            <person name="Cheng J.F."/>
            <person name="Chen F."/>
            <person name="Bruce D."/>
            <person name="Goodwin L."/>
            <person name="Pitluck S."/>
            <person name="Ivanova N."/>
            <person name="Mavromatis K."/>
            <person name="Mikhailova N."/>
            <person name="Pati A."/>
            <person name="Chen A."/>
            <person name="Palaniappan K."/>
            <person name="Land M."/>
            <person name="Hauser L."/>
            <person name="Chang Y.J."/>
            <person name="Jeffries C.D."/>
            <person name="Chain P."/>
            <person name="Saunders E."/>
            <person name="Detter J.C."/>
            <person name="Brettin T."/>
            <person name="Rohde M."/>
            <person name="Goker M."/>
            <person name="Bristow J."/>
            <person name="Eisen J.A."/>
            <person name="Markowitz V."/>
            <person name="Hugenholtz P."/>
            <person name="Kyrpides N.C."/>
            <person name="Klenk H.P."/>
            <person name="Lucas S."/>
        </authorList>
    </citation>
    <scope>NUCLEOTIDE SEQUENCE [LARGE SCALE GENOMIC DNA]</scope>
    <source>
        <strain evidence="3">ATCC 43595 / DSM 2588 / LMG 13176 / NBRC 15968 / NCIMB 11800 / UQM 2034</strain>
    </source>
</reference>
<dbReference type="EMBL" id="CP001699">
    <property type="protein sequence ID" value="ACU62831.1"/>
    <property type="molecule type" value="Genomic_DNA"/>
</dbReference>
<dbReference type="Proteomes" id="UP000002215">
    <property type="component" value="Chromosome"/>
</dbReference>
<evidence type="ECO:0000313" key="2">
    <source>
        <dbReference type="EMBL" id="ACU62831.1"/>
    </source>
</evidence>
<organism evidence="2 3">
    <name type="scientific">Chitinophaga pinensis (strain ATCC 43595 / DSM 2588 / LMG 13176 / NBRC 15968 / NCIMB 11800 / UQM 2034)</name>
    <dbReference type="NCBI Taxonomy" id="485918"/>
    <lineage>
        <taxon>Bacteria</taxon>
        <taxon>Pseudomonadati</taxon>
        <taxon>Bacteroidota</taxon>
        <taxon>Chitinophagia</taxon>
        <taxon>Chitinophagales</taxon>
        <taxon>Chitinophagaceae</taxon>
        <taxon>Chitinophaga</taxon>
    </lineage>
</organism>
<dbReference type="RefSeq" id="WP_012792999.1">
    <property type="nucleotide sequence ID" value="NC_013132.1"/>
</dbReference>
<dbReference type="SUPFAM" id="SSF51206">
    <property type="entry name" value="cAMP-binding domain-like"/>
    <property type="match status" value="1"/>
</dbReference>
<reference evidence="3" key="1">
    <citation type="submission" date="2009-08" db="EMBL/GenBank/DDBJ databases">
        <title>The complete genome of Chitinophaga pinensis DSM 2588.</title>
        <authorList>
            <consortium name="US DOE Joint Genome Institute (JGI-PGF)"/>
            <person name="Lucas S."/>
            <person name="Copeland A."/>
            <person name="Lapidus A."/>
            <person name="Glavina del Rio T."/>
            <person name="Dalin E."/>
            <person name="Tice H."/>
            <person name="Bruce D."/>
            <person name="Goodwin L."/>
            <person name="Pitluck S."/>
            <person name="Kyrpides N."/>
            <person name="Mavromatis K."/>
            <person name="Ivanova N."/>
            <person name="Mikhailova N."/>
            <person name="Sims D."/>
            <person name="Meinche L."/>
            <person name="Brettin T."/>
            <person name="Detter J.C."/>
            <person name="Han C."/>
            <person name="Larimer F."/>
            <person name="Land M."/>
            <person name="Hauser L."/>
            <person name="Markowitz V."/>
            <person name="Cheng J.-F."/>
            <person name="Hugenholtz P."/>
            <person name="Woyke T."/>
            <person name="Wu D."/>
            <person name="Spring S."/>
            <person name="Klenk H.-P."/>
            <person name="Eisen J.A."/>
        </authorList>
    </citation>
    <scope>NUCLEOTIDE SEQUENCE [LARGE SCALE GENOMIC DNA]</scope>
    <source>
        <strain evidence="3">ATCC 43595 / DSM 2588 / LMG 13176 / NBRC 15968 / NCIMB 11800 / UQM 2034</strain>
    </source>
</reference>
<dbReference type="InterPro" id="IPR014710">
    <property type="entry name" value="RmlC-like_jellyroll"/>
</dbReference>
<dbReference type="SMART" id="SM00100">
    <property type="entry name" value="cNMP"/>
    <property type="match status" value="1"/>
</dbReference>
<name>A0A979G8P6_CHIPD</name>
<dbReference type="AlphaFoldDB" id="A0A979G8P6"/>
<feature type="domain" description="Cyclic nucleotide-binding" evidence="1">
    <location>
        <begin position="15"/>
        <end position="134"/>
    </location>
</feature>
<protein>
    <submittedName>
        <fullName evidence="2">Transcriptional regulator, Crp/Fnr family</fullName>
    </submittedName>
</protein>
<dbReference type="InterPro" id="IPR000595">
    <property type="entry name" value="cNMP-bd_dom"/>
</dbReference>
<proteinExistence type="predicted"/>
<dbReference type="CDD" id="cd00038">
    <property type="entry name" value="CAP_ED"/>
    <property type="match status" value="1"/>
</dbReference>
<dbReference type="KEGG" id="cpi:Cpin_5401"/>
<dbReference type="Pfam" id="PF00027">
    <property type="entry name" value="cNMP_binding"/>
    <property type="match status" value="1"/>
</dbReference>
<gene>
    <name evidence="2" type="ordered locus">Cpin_5401</name>
</gene>
<accession>A0A979G8P6</accession>
<dbReference type="InterPro" id="IPR018490">
    <property type="entry name" value="cNMP-bd_dom_sf"/>
</dbReference>
<sequence>MKHNTPDWYHRLKEKYPIVSDAEWALLDKMTKVKTIKKGDSFLRYGKIARYAAFVVSGQFAFTIIDDEGNEKIIRFGFADDFLANCESYYRMAASAVAITALEDAVIRRINIKQLQPLYDLHMSLSAVNLQIYQELAEQTFEHQYILSLKSPVKRYQFLLKHRPAIIKKISLTNIARYLYVSREALSRARLLLLNKGQRFCD</sequence>
<dbReference type="OrthoDB" id="652333at2"/>
<evidence type="ECO:0000313" key="3">
    <source>
        <dbReference type="Proteomes" id="UP000002215"/>
    </source>
</evidence>
<dbReference type="Gene3D" id="2.60.120.10">
    <property type="entry name" value="Jelly Rolls"/>
    <property type="match status" value="1"/>
</dbReference>